<keyword evidence="3" id="KW-1185">Reference proteome</keyword>
<dbReference type="InterPro" id="IPR007214">
    <property type="entry name" value="YbaK/aa-tRNA-synth-assoc-dom"/>
</dbReference>
<reference evidence="2 3" key="1">
    <citation type="submission" date="2019-09" db="EMBL/GenBank/DDBJ databases">
        <title>Draft genome sequence of Bacillus sp. JC-7.</title>
        <authorList>
            <person name="Tanaka N."/>
            <person name="Shiwa Y."/>
            <person name="Fujita N."/>
            <person name="Tanasupawat S."/>
        </authorList>
    </citation>
    <scope>NUCLEOTIDE SEQUENCE [LARGE SCALE GENOMIC DNA]</scope>
    <source>
        <strain evidence="2 3">JC-7</strain>
    </source>
</reference>
<dbReference type="PANTHER" id="PTHR30411:SF1">
    <property type="entry name" value="CYTOPLASMIC PROTEIN"/>
    <property type="match status" value="1"/>
</dbReference>
<dbReference type="GO" id="GO:0016874">
    <property type="term" value="F:ligase activity"/>
    <property type="evidence" value="ECO:0007669"/>
    <property type="project" value="UniProtKB-KW"/>
</dbReference>
<proteinExistence type="predicted"/>
<dbReference type="Gene3D" id="3.90.960.10">
    <property type="entry name" value="YbaK/aminoacyl-tRNA synthetase-associated domain"/>
    <property type="match status" value="1"/>
</dbReference>
<protein>
    <submittedName>
        <fullName evidence="2">Proline--tRNA ligase</fullName>
    </submittedName>
</protein>
<dbReference type="Proteomes" id="UP000391919">
    <property type="component" value="Unassembled WGS sequence"/>
</dbReference>
<feature type="domain" description="YbaK/aminoacyl-tRNA synthetase-associated" evidence="1">
    <location>
        <begin position="27"/>
        <end position="141"/>
    </location>
</feature>
<sequence>MSLEDVKVYFKQWGRHEDVLELPLSSATVELAAKALDVEPERIAKTLAFRGTGEEEAMLVVAAGDAKIDNKKFRHTFGTKARMLSPEETFEHTGHAVGGVCPFGLKKDLPVYMDVSLKRFTTVFPACGSGNSAIELTCDELYTYGKAVKWVDVCKGWEDEAYSRVNGSGPVVESQ</sequence>
<dbReference type="PANTHER" id="PTHR30411">
    <property type="entry name" value="CYTOPLASMIC PROTEIN"/>
    <property type="match status" value="1"/>
</dbReference>
<dbReference type="EMBL" id="BKZQ01000015">
    <property type="protein sequence ID" value="GER70142.1"/>
    <property type="molecule type" value="Genomic_DNA"/>
</dbReference>
<keyword evidence="2" id="KW-0436">Ligase</keyword>
<dbReference type="Pfam" id="PF04073">
    <property type="entry name" value="tRNA_edit"/>
    <property type="match status" value="1"/>
</dbReference>
<comment type="caution">
    <text evidence="2">The sequence shown here is derived from an EMBL/GenBank/DDBJ whole genome shotgun (WGS) entry which is preliminary data.</text>
</comment>
<dbReference type="CDD" id="cd04333">
    <property type="entry name" value="ProX_deacylase"/>
    <property type="match status" value="1"/>
</dbReference>
<evidence type="ECO:0000259" key="1">
    <source>
        <dbReference type="Pfam" id="PF04073"/>
    </source>
</evidence>
<dbReference type="GO" id="GO:0002161">
    <property type="term" value="F:aminoacyl-tRNA deacylase activity"/>
    <property type="evidence" value="ECO:0007669"/>
    <property type="project" value="InterPro"/>
</dbReference>
<organism evidence="2 3">
    <name type="scientific">Weizmannia acidilactici</name>
    <dbReference type="NCBI Taxonomy" id="2607726"/>
    <lineage>
        <taxon>Bacteria</taxon>
        <taxon>Bacillati</taxon>
        <taxon>Bacillota</taxon>
        <taxon>Bacilli</taxon>
        <taxon>Bacillales</taxon>
        <taxon>Bacillaceae</taxon>
        <taxon>Heyndrickxia</taxon>
    </lineage>
</organism>
<dbReference type="AlphaFoldDB" id="A0A5J4J579"/>
<dbReference type="SUPFAM" id="SSF55826">
    <property type="entry name" value="YbaK/ProRS associated domain"/>
    <property type="match status" value="1"/>
</dbReference>
<evidence type="ECO:0000313" key="3">
    <source>
        <dbReference type="Proteomes" id="UP000391919"/>
    </source>
</evidence>
<dbReference type="InterPro" id="IPR036754">
    <property type="entry name" value="YbaK/aa-tRNA-synt-asso_dom_sf"/>
</dbReference>
<accession>A0A5J4J579</accession>
<evidence type="ECO:0000313" key="2">
    <source>
        <dbReference type="EMBL" id="GER70142.1"/>
    </source>
</evidence>
<gene>
    <name evidence="2" type="ORF">BpJC7_14450</name>
</gene>
<dbReference type="RefSeq" id="WP_151681664.1">
    <property type="nucleotide sequence ID" value="NZ_BKZP01000011.1"/>
</dbReference>
<name>A0A5J4J579_9BACI</name>